<evidence type="ECO:0000313" key="2">
    <source>
        <dbReference type="Proteomes" id="UP000503162"/>
    </source>
</evidence>
<sequence>MQLPISAVLAYAVTLVTAVGAALVHPWFDDAAHRSEQQFVKAVSELSEVAMSAVSWPSHDLDEAGTAR</sequence>
<dbReference type="KEGG" id="hcz:G9Q37_14410"/>
<evidence type="ECO:0000313" key="1">
    <source>
        <dbReference type="EMBL" id="QIM53261.1"/>
    </source>
</evidence>
<keyword evidence="2" id="KW-1185">Reference proteome</keyword>
<dbReference type="EMBL" id="CP049989">
    <property type="protein sequence ID" value="QIM53261.1"/>
    <property type="molecule type" value="Genomic_DNA"/>
</dbReference>
<reference evidence="1 2" key="1">
    <citation type="submission" date="2020-03" db="EMBL/GenBank/DDBJ databases">
        <title>Hydrogenophaga sp. nov. isolated from cyanobacterial mat.</title>
        <authorList>
            <person name="Thorat V."/>
            <person name="Kirdat K."/>
            <person name="Tiwarekar B."/>
            <person name="Costa E.D."/>
            <person name="Yadav A."/>
        </authorList>
    </citation>
    <scope>NUCLEOTIDE SEQUENCE [LARGE SCALE GENOMIC DNA]</scope>
    <source>
        <strain evidence="1 2">BA0156</strain>
    </source>
</reference>
<organism evidence="1 2">
    <name type="scientific">Hydrogenophaga crocea</name>
    <dbReference type="NCBI Taxonomy" id="2716225"/>
    <lineage>
        <taxon>Bacteria</taxon>
        <taxon>Pseudomonadati</taxon>
        <taxon>Pseudomonadota</taxon>
        <taxon>Betaproteobacteria</taxon>
        <taxon>Burkholderiales</taxon>
        <taxon>Comamonadaceae</taxon>
        <taxon>Hydrogenophaga</taxon>
    </lineage>
</organism>
<accession>A0A6G8IJD5</accession>
<gene>
    <name evidence="1" type="ORF">G9Q37_14410</name>
</gene>
<proteinExistence type="predicted"/>
<dbReference type="AlphaFoldDB" id="A0A6G8IJD5"/>
<name>A0A6G8IJD5_9BURK</name>
<dbReference type="RefSeq" id="WP_166228155.1">
    <property type="nucleotide sequence ID" value="NZ_CP049989.1"/>
</dbReference>
<protein>
    <submittedName>
        <fullName evidence="1">Uncharacterized protein</fullName>
    </submittedName>
</protein>
<dbReference type="Proteomes" id="UP000503162">
    <property type="component" value="Chromosome"/>
</dbReference>